<keyword evidence="1" id="KW-1133">Transmembrane helix</keyword>
<reference evidence="2" key="1">
    <citation type="journal article" date="2020" name="mSystems">
        <title>Genome- and Community-Level Interaction Insights into Carbon Utilization and Element Cycling Functions of Hydrothermarchaeota in Hydrothermal Sediment.</title>
        <authorList>
            <person name="Zhou Z."/>
            <person name="Liu Y."/>
            <person name="Xu W."/>
            <person name="Pan J."/>
            <person name="Luo Z.H."/>
            <person name="Li M."/>
        </authorList>
    </citation>
    <scope>NUCLEOTIDE SEQUENCE [LARGE SCALE GENOMIC DNA]</scope>
    <source>
        <strain evidence="2">SpSt-788</strain>
    </source>
</reference>
<proteinExistence type="predicted"/>
<keyword evidence="1" id="KW-0472">Membrane</keyword>
<dbReference type="NCBIfam" id="NF045723">
    <property type="entry name" value="memb_anch_TmcC"/>
    <property type="match status" value="1"/>
</dbReference>
<evidence type="ECO:0000256" key="1">
    <source>
        <dbReference type="SAM" id="Phobius"/>
    </source>
</evidence>
<evidence type="ECO:0000313" key="2">
    <source>
        <dbReference type="EMBL" id="HGG99679.1"/>
    </source>
</evidence>
<dbReference type="AlphaFoldDB" id="A0A7C4EKM3"/>
<feature type="transmembrane region" description="Helical" evidence="1">
    <location>
        <begin position="117"/>
        <end position="138"/>
    </location>
</feature>
<protein>
    <submittedName>
        <fullName evidence="2">Nitrate reductase</fullName>
    </submittedName>
</protein>
<organism evidence="2">
    <name type="scientific">Thermodesulfovibrio aggregans</name>
    <dbReference type="NCBI Taxonomy" id="86166"/>
    <lineage>
        <taxon>Bacteria</taxon>
        <taxon>Pseudomonadati</taxon>
        <taxon>Nitrospirota</taxon>
        <taxon>Thermodesulfovibrionia</taxon>
        <taxon>Thermodesulfovibrionales</taxon>
        <taxon>Thermodesulfovibrionaceae</taxon>
        <taxon>Thermodesulfovibrio</taxon>
    </lineage>
</organism>
<dbReference type="InterPro" id="IPR036197">
    <property type="entry name" value="NarG-like_sf"/>
</dbReference>
<dbReference type="EMBL" id="DTHO01000049">
    <property type="protein sequence ID" value="HGG99679.1"/>
    <property type="molecule type" value="Genomic_DNA"/>
</dbReference>
<dbReference type="SUPFAM" id="SSF103501">
    <property type="entry name" value="Respiratory nitrate reductase 1 gamma chain"/>
    <property type="match status" value="1"/>
</dbReference>
<comment type="caution">
    <text evidence="2">The sequence shown here is derived from an EMBL/GenBank/DDBJ whole genome shotgun (WGS) entry which is preliminary data.</text>
</comment>
<dbReference type="Gene3D" id="1.20.950.20">
    <property type="entry name" value="Transmembrane di-heme cytochromes, Chain C"/>
    <property type="match status" value="1"/>
</dbReference>
<name>A0A7C4EKM3_9BACT</name>
<keyword evidence="1" id="KW-0812">Transmembrane</keyword>
<feature type="transmembrane region" description="Helical" evidence="1">
    <location>
        <begin position="76"/>
        <end position="97"/>
    </location>
</feature>
<accession>A0A7C4EKM3</accession>
<gene>
    <name evidence="2" type="ORF">ENV75_04430</name>
</gene>
<sequence>MGFLESLTLYNILRGPMTWVAFGVFIIGSIYRIYTLVNQAKREKLVLPFVDLKAALKSLIHWLIPFGSRRWRLKPYFTLLTFSFHFCLVFTPIFLLSHNLLWYESWKISWWTLPESWADIMTIVVIIGCIFFFFRRIFDSTVKFVTFTSDIIFVIICFLTFLSGFLAYHQWLLSYKAMLNLHIFFGEVMLISIPLTRLTHMFYFFLTRAWMASQFAIWKTKDW</sequence>
<feature type="transmembrane region" description="Helical" evidence="1">
    <location>
        <begin position="183"/>
        <end position="206"/>
    </location>
</feature>
<feature type="transmembrane region" description="Helical" evidence="1">
    <location>
        <begin position="150"/>
        <end position="171"/>
    </location>
</feature>
<feature type="transmembrane region" description="Helical" evidence="1">
    <location>
        <begin position="12"/>
        <end position="34"/>
    </location>
</feature>